<keyword evidence="1" id="KW-0012">Acyltransferase</keyword>
<dbReference type="EC" id="2.3.1.-" evidence="1"/>
<proteinExistence type="predicted"/>
<evidence type="ECO:0000313" key="2">
    <source>
        <dbReference type="Proteomes" id="UP001596958"/>
    </source>
</evidence>
<dbReference type="InterPro" id="IPR011004">
    <property type="entry name" value="Trimer_LpxA-like_sf"/>
</dbReference>
<dbReference type="CDD" id="cd04647">
    <property type="entry name" value="LbH_MAT_like"/>
    <property type="match status" value="1"/>
</dbReference>
<dbReference type="Gene3D" id="2.160.10.10">
    <property type="entry name" value="Hexapeptide repeat proteins"/>
    <property type="match status" value="1"/>
</dbReference>
<dbReference type="Proteomes" id="UP001596958">
    <property type="component" value="Unassembled WGS sequence"/>
</dbReference>
<dbReference type="GO" id="GO:0016746">
    <property type="term" value="F:acyltransferase activity"/>
    <property type="evidence" value="ECO:0007669"/>
    <property type="project" value="UniProtKB-KW"/>
</dbReference>
<dbReference type="InterPro" id="IPR051159">
    <property type="entry name" value="Hexapeptide_acetyltransf"/>
</dbReference>
<dbReference type="PANTHER" id="PTHR23416:SF78">
    <property type="entry name" value="LIPOPOLYSACCHARIDE BIOSYNTHESIS O-ACETYL TRANSFERASE WBBJ-RELATED"/>
    <property type="match status" value="1"/>
</dbReference>
<keyword evidence="2" id="KW-1185">Reference proteome</keyword>
<comment type="caution">
    <text evidence="1">The sequence shown here is derived from an EMBL/GenBank/DDBJ whole genome shotgun (WGS) entry which is preliminary data.</text>
</comment>
<name>A0ABW2YWA3_9SPHI</name>
<sequence>MQGKKYISVSDRTVVQRHGWLLALKIDDHDPELTIGSRCAIGDFCHIAAVRKVIIQDKVLIANKVYIADNTHQFTDVNLPVLDQPIQYAKEVVISTGAWIGENVCIMGASVGKNSIVGANSVVTKDIPDYCVAVGSPARIIKKFDFTTNMWQSVS</sequence>
<dbReference type="EMBL" id="JBHTHU010000005">
    <property type="protein sequence ID" value="MFD0749637.1"/>
    <property type="molecule type" value="Genomic_DNA"/>
</dbReference>
<protein>
    <submittedName>
        <fullName evidence="1">Acyltransferase</fullName>
        <ecNumber evidence="1">2.3.1.-</ecNumber>
    </submittedName>
</protein>
<dbReference type="SUPFAM" id="SSF51161">
    <property type="entry name" value="Trimeric LpxA-like enzymes"/>
    <property type="match status" value="1"/>
</dbReference>
<evidence type="ECO:0000313" key="1">
    <source>
        <dbReference type="EMBL" id="MFD0749637.1"/>
    </source>
</evidence>
<dbReference type="PANTHER" id="PTHR23416">
    <property type="entry name" value="SIALIC ACID SYNTHASE-RELATED"/>
    <property type="match status" value="1"/>
</dbReference>
<organism evidence="1 2">
    <name type="scientific">Mucilaginibacter calamicampi</name>
    <dbReference type="NCBI Taxonomy" id="1302352"/>
    <lineage>
        <taxon>Bacteria</taxon>
        <taxon>Pseudomonadati</taxon>
        <taxon>Bacteroidota</taxon>
        <taxon>Sphingobacteriia</taxon>
        <taxon>Sphingobacteriales</taxon>
        <taxon>Sphingobacteriaceae</taxon>
        <taxon>Mucilaginibacter</taxon>
    </lineage>
</organism>
<keyword evidence="1" id="KW-0808">Transferase</keyword>
<dbReference type="RefSeq" id="WP_377098181.1">
    <property type="nucleotide sequence ID" value="NZ_JBHTHU010000005.1"/>
</dbReference>
<reference evidence="2" key="1">
    <citation type="journal article" date="2019" name="Int. J. Syst. Evol. Microbiol.">
        <title>The Global Catalogue of Microorganisms (GCM) 10K type strain sequencing project: providing services to taxonomists for standard genome sequencing and annotation.</title>
        <authorList>
            <consortium name="The Broad Institute Genomics Platform"/>
            <consortium name="The Broad Institute Genome Sequencing Center for Infectious Disease"/>
            <person name="Wu L."/>
            <person name="Ma J."/>
        </authorList>
    </citation>
    <scope>NUCLEOTIDE SEQUENCE [LARGE SCALE GENOMIC DNA]</scope>
    <source>
        <strain evidence="2">CCUG 63418</strain>
    </source>
</reference>
<accession>A0ABW2YWA3</accession>
<gene>
    <name evidence="1" type="ORF">ACFQZS_05745</name>
</gene>